<keyword evidence="2" id="KW-0963">Cytoplasm</keyword>
<evidence type="ECO:0000256" key="1">
    <source>
        <dbReference type="ARBA" id="ARBA00010574"/>
    </source>
</evidence>
<dbReference type="Pfam" id="PF02410">
    <property type="entry name" value="RsfS"/>
    <property type="match status" value="1"/>
</dbReference>
<evidence type="ECO:0000313" key="3">
    <source>
        <dbReference type="EMBL" id="GAA1737230.1"/>
    </source>
</evidence>
<accession>A0ABP4VVU3</accession>
<dbReference type="HAMAP" id="MF_01477">
    <property type="entry name" value="Iojap_RsfS"/>
    <property type="match status" value="1"/>
</dbReference>
<proteinExistence type="inferred from homology"/>
<comment type="caution">
    <text evidence="3">The sequence shown here is derived from an EMBL/GenBank/DDBJ whole genome shotgun (WGS) entry which is preliminary data.</text>
</comment>
<comment type="function">
    <text evidence="2">Functions as a ribosomal silencing factor. Interacts with ribosomal protein uL14 (rplN), blocking formation of intersubunit bridge B8. Prevents association of the 30S and 50S ribosomal subunits and the formation of functional ribosomes, thus repressing translation.</text>
</comment>
<gene>
    <name evidence="2 3" type="primary">rsfS</name>
    <name evidence="3" type="ORF">GCM10009710_16830</name>
</gene>
<sequence length="120" mass="13463">MTATQLALDLTRLAAAAATEKSATNVRAFDVSEQLFITDVFLICSVTSSTQARAVQDAVEDALREHGAKAVRREGSREGRWILLDFTDIVVHVQHVEEREFYSLERLWRDCPEVSVEAAR</sequence>
<dbReference type="Proteomes" id="UP001501057">
    <property type="component" value="Unassembled WGS sequence"/>
</dbReference>
<dbReference type="PANTHER" id="PTHR21043:SF0">
    <property type="entry name" value="MITOCHONDRIAL ASSEMBLY OF RIBOSOMAL LARGE SUBUNIT PROTEIN 1"/>
    <property type="match status" value="1"/>
</dbReference>
<dbReference type="InterPro" id="IPR004394">
    <property type="entry name" value="Iojap/RsfS/C7orf30"/>
</dbReference>
<dbReference type="SUPFAM" id="SSF81301">
    <property type="entry name" value="Nucleotidyltransferase"/>
    <property type="match status" value="1"/>
</dbReference>
<comment type="similarity">
    <text evidence="1 2">Belongs to the Iojap/RsfS family.</text>
</comment>
<dbReference type="NCBIfam" id="TIGR00090">
    <property type="entry name" value="rsfS_iojap_ybeB"/>
    <property type="match status" value="1"/>
</dbReference>
<comment type="subcellular location">
    <subcellularLocation>
        <location evidence="2">Cytoplasm</location>
    </subcellularLocation>
</comment>
<keyword evidence="4" id="KW-1185">Reference proteome</keyword>
<evidence type="ECO:0000256" key="2">
    <source>
        <dbReference type="HAMAP-Rule" id="MF_01477"/>
    </source>
</evidence>
<organism evidence="3 4">
    <name type="scientific">Aeromicrobium alkaliterrae</name>
    <dbReference type="NCBI Taxonomy" id="302168"/>
    <lineage>
        <taxon>Bacteria</taxon>
        <taxon>Bacillati</taxon>
        <taxon>Actinomycetota</taxon>
        <taxon>Actinomycetes</taxon>
        <taxon>Propionibacteriales</taxon>
        <taxon>Nocardioidaceae</taxon>
        <taxon>Aeromicrobium</taxon>
    </lineage>
</organism>
<protein>
    <recommendedName>
        <fullName evidence="2">Ribosomal silencing factor RsfS</fullName>
    </recommendedName>
</protein>
<evidence type="ECO:0000313" key="4">
    <source>
        <dbReference type="Proteomes" id="UP001501057"/>
    </source>
</evidence>
<dbReference type="PANTHER" id="PTHR21043">
    <property type="entry name" value="IOJAP SUPERFAMILY ORTHOLOG"/>
    <property type="match status" value="1"/>
</dbReference>
<dbReference type="Gene3D" id="3.30.460.10">
    <property type="entry name" value="Beta Polymerase, domain 2"/>
    <property type="match status" value="1"/>
</dbReference>
<keyword evidence="2" id="KW-0810">Translation regulation</keyword>
<keyword evidence="2" id="KW-0678">Repressor</keyword>
<dbReference type="RefSeq" id="WP_344199992.1">
    <property type="nucleotide sequence ID" value="NZ_BAAAME010000004.1"/>
</dbReference>
<dbReference type="EMBL" id="BAAAME010000004">
    <property type="protein sequence ID" value="GAA1737230.1"/>
    <property type="molecule type" value="Genomic_DNA"/>
</dbReference>
<dbReference type="InterPro" id="IPR043519">
    <property type="entry name" value="NT_sf"/>
</dbReference>
<name>A0ABP4VVU3_9ACTN</name>
<comment type="subunit">
    <text evidence="2">Interacts with ribosomal protein uL14 (rplN).</text>
</comment>
<reference evidence="4" key="1">
    <citation type="journal article" date="2019" name="Int. J. Syst. Evol. Microbiol.">
        <title>The Global Catalogue of Microorganisms (GCM) 10K type strain sequencing project: providing services to taxonomists for standard genome sequencing and annotation.</title>
        <authorList>
            <consortium name="The Broad Institute Genomics Platform"/>
            <consortium name="The Broad Institute Genome Sequencing Center for Infectious Disease"/>
            <person name="Wu L."/>
            <person name="Ma J."/>
        </authorList>
    </citation>
    <scope>NUCLEOTIDE SEQUENCE [LARGE SCALE GENOMIC DNA]</scope>
    <source>
        <strain evidence="4">JCM 13518</strain>
    </source>
</reference>